<keyword evidence="12" id="KW-1185">Reference proteome</keyword>
<dbReference type="InterPro" id="IPR050131">
    <property type="entry name" value="Peptidase_S8_subtilisin-like"/>
</dbReference>
<dbReference type="PROSITE" id="PS51892">
    <property type="entry name" value="SUBTILASE"/>
    <property type="match status" value="1"/>
</dbReference>
<dbReference type="SUPFAM" id="SSF52743">
    <property type="entry name" value="Subtilisin-like"/>
    <property type="match status" value="1"/>
</dbReference>
<feature type="signal peptide" evidence="9">
    <location>
        <begin position="1"/>
        <end position="29"/>
    </location>
</feature>
<evidence type="ECO:0000256" key="1">
    <source>
        <dbReference type="ARBA" id="ARBA00011073"/>
    </source>
</evidence>
<feature type="region of interest" description="Disordered" evidence="8">
    <location>
        <begin position="424"/>
        <end position="452"/>
    </location>
</feature>
<evidence type="ECO:0000256" key="5">
    <source>
        <dbReference type="PIRSR" id="PIRSR615500-1"/>
    </source>
</evidence>
<protein>
    <submittedName>
        <fullName evidence="11">S8 family serine peptidase</fullName>
    </submittedName>
</protein>
<sequence>MNRRTMHIGLSAAVLGGLLTSVQSTSAAAAPAATGQQKVIVVLDGASAIEAPAGASKDAKPAEVKAERAGIAEQQKDFLGRAKGAGVDPESVRKLGLLVNAVAMTVDADEVAALKKLPGVKSVVPDARMKITMADANELVGNTDVWQREDAEGQKVTGKGVTVAVIDSGIDYTHPDLGGCLGEDCKVVGGYDFVNDDADPLDDNGHGTHVGGIVAAKSATDNGVTGAAPDAELLAYKVMNQDGYGEMSDIIAGIEAAADPANPHRPDIINLSIGATGPGIDGTDPVGLAATAASDAGILVVAAAGNDGQQYAIGSPGSADGVLTVGASTSRTRVPHAAVGKDEIQTYPGVMTAYGPAEPGTGRVVDLGWGEPADWERAGDVKGKVLLFAMPPGQTEEDGVQDFEQKFYEEAEKRGALAVIGGVSPSGAPVAAEQGREQAERPEAAPQGEVKAAATSGTLGTDHWRMDKLAILGVDRLTGQELGKLAGTDTGITISSTDSSDQIASFSSRGPSPRFGLEPEIVAPGVEIRSTVPKSLVSTGYFRLSGTSMASPLVAGSAALLRQLHPDRTAAELRDELTGTAKPLDAAITAQGAGRLNTEAAADARISASPATLAFGHPDADEDEVEGRETLTLHNSSDRAVNARVRGDDQARVSPSAVRIPAHGNVKVTVSAEADRPATYQDITGRISVDPERGPDLTVPYQLTFMPLEVEATPDPSDGTATVYVYSQVAIESTSKLKVDPRHGRSYEVPLKKAAPTHYVAEFKDLAPGTYDLSVDGRSVYGNTVYGEGAFEVTRKTEYSGKWKPVGPYSAGGQVSLAPTAPDQAVVSNGTIGGAWVTTDKGKSWQQRTRLPFGGARRPPVIVVDSADERHWWSAVRSDHPPVRYGGLLMETHDSGRTWTKVNAPDSPYTNLLSDPKHQVLIAEDELGQYTISRDRGRTWKVEELGFPTDYILSVQLGGDDLYGWEGKNIWVIRDFVSGGPKPAEKIFTGTAGQTFFGYDVSGPLVTLQVQGTDAGLRVSEDGGRTWTNTKRRPNGSVSLSAGQVLHDDQGRLSRSTDGGKTWTSVDKPNRNTVSEDFDVWADGSHTVGFTSGVVRGGEDGAYDRIGVQGSTVSALAVSDGTLLAATKSGIYRTGLGSSEPDWGQGEFEGSTGASYPHVKASGKTVWRIFSGLFGNSLERSVDGGVTWESRGQLDGDLTALHIDPRNPDKVTVGYANRRAGGVYTTSDGGESWTSYNHKLYVGALAQQPGSDRLWLGGPLGLWYSDDGGKSLKKADDKETTAIAFEGSRIIAGGPDLRYSSDGGRTFRTGDSGGLRMLVSDIVEIDGDLYAGTQSRWDWGNPFGGRGVLKSEDGGRTWDSLARGMQNTDVQSLVADPSGEALYAGTYEGGVLRLTLDD</sequence>
<feature type="domain" description="Peptidase S8/S53" evidence="10">
    <location>
        <begin position="158"/>
        <end position="591"/>
    </location>
</feature>
<dbReference type="Gene3D" id="3.40.50.200">
    <property type="entry name" value="Peptidase S8/S53 domain"/>
    <property type="match status" value="2"/>
</dbReference>
<evidence type="ECO:0000256" key="9">
    <source>
        <dbReference type="SAM" id="SignalP"/>
    </source>
</evidence>
<keyword evidence="9" id="KW-0732">Signal</keyword>
<evidence type="ECO:0000313" key="11">
    <source>
        <dbReference type="EMBL" id="NGO81245.1"/>
    </source>
</evidence>
<dbReference type="InterPro" id="IPR023828">
    <property type="entry name" value="Peptidase_S8_Ser-AS"/>
</dbReference>
<dbReference type="CDD" id="cd15482">
    <property type="entry name" value="Sialidase_non-viral"/>
    <property type="match status" value="1"/>
</dbReference>
<dbReference type="InterPro" id="IPR036852">
    <property type="entry name" value="Peptidase_S8/S53_dom_sf"/>
</dbReference>
<evidence type="ECO:0000256" key="6">
    <source>
        <dbReference type="PROSITE-ProRule" id="PRU01240"/>
    </source>
</evidence>
<evidence type="ECO:0000256" key="8">
    <source>
        <dbReference type="SAM" id="MobiDB-lite"/>
    </source>
</evidence>
<feature type="compositionally biased region" description="Polar residues" evidence="8">
    <location>
        <begin position="1053"/>
        <end position="1069"/>
    </location>
</feature>
<name>A0A6G4XUJ4_9ACTN</name>
<feature type="active site" description="Charge relay system" evidence="5 6">
    <location>
        <position position="548"/>
    </location>
</feature>
<evidence type="ECO:0000259" key="10">
    <source>
        <dbReference type="Pfam" id="PF00082"/>
    </source>
</evidence>
<feature type="active site" description="Charge relay system" evidence="5 6">
    <location>
        <position position="206"/>
    </location>
</feature>
<feature type="compositionally biased region" description="Basic and acidic residues" evidence="8">
    <location>
        <begin position="434"/>
        <end position="443"/>
    </location>
</feature>
<proteinExistence type="inferred from homology"/>
<dbReference type="PROSITE" id="PS00136">
    <property type="entry name" value="SUBTILASE_ASP"/>
    <property type="match status" value="1"/>
</dbReference>
<feature type="region of interest" description="Disordered" evidence="8">
    <location>
        <begin position="1050"/>
        <end position="1069"/>
    </location>
</feature>
<dbReference type="PRINTS" id="PR00723">
    <property type="entry name" value="SUBTILISIN"/>
</dbReference>
<keyword evidence="3 6" id="KW-0378">Hydrolase</keyword>
<accession>A0A6G4XUJ4</accession>
<organism evidence="11 12">
    <name type="scientific">Streptomyces mesophilus</name>
    <dbReference type="NCBI Taxonomy" id="1775132"/>
    <lineage>
        <taxon>Bacteria</taxon>
        <taxon>Bacillati</taxon>
        <taxon>Actinomycetota</taxon>
        <taxon>Actinomycetes</taxon>
        <taxon>Kitasatosporales</taxon>
        <taxon>Streptomycetaceae</taxon>
        <taxon>Streptomyces</taxon>
    </lineage>
</organism>
<dbReference type="CDD" id="cd07474">
    <property type="entry name" value="Peptidases_S8_subtilisin_Vpr-like"/>
    <property type="match status" value="1"/>
</dbReference>
<evidence type="ECO:0000256" key="7">
    <source>
        <dbReference type="RuleBase" id="RU003355"/>
    </source>
</evidence>
<dbReference type="Gene3D" id="2.130.10.10">
    <property type="entry name" value="YVTN repeat-like/Quinoprotein amine dehydrogenase"/>
    <property type="match status" value="3"/>
</dbReference>
<dbReference type="PANTHER" id="PTHR43806">
    <property type="entry name" value="PEPTIDASE S8"/>
    <property type="match status" value="1"/>
</dbReference>
<dbReference type="InterPro" id="IPR023827">
    <property type="entry name" value="Peptidase_S8_Asp-AS"/>
</dbReference>
<dbReference type="InterPro" id="IPR000209">
    <property type="entry name" value="Peptidase_S8/S53_dom"/>
</dbReference>
<feature type="region of interest" description="Disordered" evidence="8">
    <location>
        <begin position="493"/>
        <end position="517"/>
    </location>
</feature>
<evidence type="ECO:0000313" key="12">
    <source>
        <dbReference type="Proteomes" id="UP000481109"/>
    </source>
</evidence>
<evidence type="ECO:0000256" key="3">
    <source>
        <dbReference type="ARBA" id="ARBA00022801"/>
    </source>
</evidence>
<evidence type="ECO:0000256" key="2">
    <source>
        <dbReference type="ARBA" id="ARBA00022670"/>
    </source>
</evidence>
<comment type="caution">
    <text evidence="11">The sequence shown here is derived from an EMBL/GenBank/DDBJ whole genome shotgun (WGS) entry which is preliminary data.</text>
</comment>
<dbReference type="InterPro" id="IPR022398">
    <property type="entry name" value="Peptidase_S8_His-AS"/>
</dbReference>
<dbReference type="Proteomes" id="UP000481109">
    <property type="component" value="Unassembled WGS sequence"/>
</dbReference>
<feature type="active site" description="Charge relay system" evidence="5 6">
    <location>
        <position position="167"/>
    </location>
</feature>
<dbReference type="SUPFAM" id="SSF110296">
    <property type="entry name" value="Oligoxyloglucan reducing end-specific cellobiohydrolase"/>
    <property type="match status" value="2"/>
</dbReference>
<keyword evidence="4 6" id="KW-0720">Serine protease</keyword>
<keyword evidence="2 6" id="KW-0645">Protease</keyword>
<dbReference type="PANTHER" id="PTHR43806:SF65">
    <property type="entry name" value="SERINE PROTEASE APRX"/>
    <property type="match status" value="1"/>
</dbReference>
<dbReference type="InterPro" id="IPR015943">
    <property type="entry name" value="WD40/YVTN_repeat-like_dom_sf"/>
</dbReference>
<comment type="similarity">
    <text evidence="1 6 7">Belongs to the peptidase S8 family.</text>
</comment>
<dbReference type="GO" id="GO:0006508">
    <property type="term" value="P:proteolysis"/>
    <property type="evidence" value="ECO:0007669"/>
    <property type="project" value="UniProtKB-KW"/>
</dbReference>
<evidence type="ECO:0000256" key="4">
    <source>
        <dbReference type="ARBA" id="ARBA00022825"/>
    </source>
</evidence>
<feature type="compositionally biased region" description="Low complexity" evidence="8">
    <location>
        <begin position="493"/>
        <end position="508"/>
    </location>
</feature>
<feature type="chain" id="PRO_5026084231" evidence="9">
    <location>
        <begin position="30"/>
        <end position="1398"/>
    </location>
</feature>
<dbReference type="Pfam" id="PF00082">
    <property type="entry name" value="Peptidase_S8"/>
    <property type="match status" value="1"/>
</dbReference>
<dbReference type="InterPro" id="IPR034213">
    <property type="entry name" value="S8_Vpr-like"/>
</dbReference>
<dbReference type="GO" id="GO:0004252">
    <property type="term" value="F:serine-type endopeptidase activity"/>
    <property type="evidence" value="ECO:0007669"/>
    <property type="project" value="UniProtKB-UniRule"/>
</dbReference>
<dbReference type="PROSITE" id="PS00138">
    <property type="entry name" value="SUBTILASE_SER"/>
    <property type="match status" value="1"/>
</dbReference>
<reference evidence="11 12" key="1">
    <citation type="submission" date="2020-02" db="EMBL/GenBank/DDBJ databases">
        <title>Whole-genome analyses of novel actinobacteria.</title>
        <authorList>
            <person name="Sahin N."/>
            <person name="Tokatli A."/>
        </authorList>
    </citation>
    <scope>NUCLEOTIDE SEQUENCE [LARGE SCALE GENOMIC DNA]</scope>
    <source>
        <strain evidence="11 12">YC504</strain>
    </source>
</reference>
<gene>
    <name evidence="11" type="ORF">G6045_37115</name>
</gene>
<dbReference type="EMBL" id="JAAKZW010000299">
    <property type="protein sequence ID" value="NGO81245.1"/>
    <property type="molecule type" value="Genomic_DNA"/>
</dbReference>
<dbReference type="PROSITE" id="PS00137">
    <property type="entry name" value="SUBTILASE_HIS"/>
    <property type="match status" value="1"/>
</dbReference>
<dbReference type="InterPro" id="IPR015500">
    <property type="entry name" value="Peptidase_S8_subtilisin-rel"/>
</dbReference>